<evidence type="ECO:0000259" key="3">
    <source>
        <dbReference type="PROSITE" id="PS50240"/>
    </source>
</evidence>
<evidence type="ECO:0000313" key="4">
    <source>
        <dbReference type="EnsemblMetazoa" id="XP_044317702.1"/>
    </source>
</evidence>
<protein>
    <recommendedName>
        <fullName evidence="3">Peptidase S1 domain-containing protein</fullName>
    </recommendedName>
</protein>
<dbReference type="InterPro" id="IPR018114">
    <property type="entry name" value="TRYPSIN_HIS"/>
</dbReference>
<dbReference type="InterPro" id="IPR009003">
    <property type="entry name" value="Peptidase_S1_PA"/>
</dbReference>
<accession>A0ABM5JFV2</accession>
<reference evidence="5" key="1">
    <citation type="journal article" date="2021" name="Elife">
        <title>Highly contiguous assemblies of 101 drosophilid genomes.</title>
        <authorList>
            <person name="Kim B.Y."/>
            <person name="Wang J.R."/>
            <person name="Miller D.E."/>
            <person name="Barmina O."/>
            <person name="Delaney E."/>
            <person name="Thompson A."/>
            <person name="Comeault A.A."/>
            <person name="Peede D."/>
            <person name="D'Agostino E.R."/>
            <person name="Pelaez J."/>
            <person name="Aguilar J.M."/>
            <person name="Haji D."/>
            <person name="Matsunaga T."/>
            <person name="Armstrong E.E."/>
            <person name="Zych M."/>
            <person name="Ogawa Y."/>
            <person name="Stamenkovic-Radak M."/>
            <person name="Jelic M."/>
            <person name="Veselinovic M.S."/>
            <person name="Tanaskovic M."/>
            <person name="Eric P."/>
            <person name="Gao J.J."/>
            <person name="Katoh T.K."/>
            <person name="Toda M.J."/>
            <person name="Watabe H."/>
            <person name="Watada M."/>
            <person name="Davis J.S."/>
            <person name="Moyle L.C."/>
            <person name="Manoli G."/>
            <person name="Bertolini E."/>
            <person name="Kostal V."/>
            <person name="Hawley R.S."/>
            <person name="Takahashi A."/>
            <person name="Jones C.D."/>
            <person name="Price D.K."/>
            <person name="Whiteman N."/>
            <person name="Kopp A."/>
            <person name="Matute D.R."/>
            <person name="Petrov D.A."/>
        </authorList>
    </citation>
    <scope>NUCLEOTIDE SEQUENCE [LARGE SCALE GENOMIC DNA]</scope>
</reference>
<evidence type="ECO:0000313" key="5">
    <source>
        <dbReference type="Proteomes" id="UP001652680"/>
    </source>
</evidence>
<dbReference type="PRINTS" id="PR00722">
    <property type="entry name" value="CHYMOTRYPSIN"/>
</dbReference>
<keyword evidence="5" id="KW-1185">Reference proteome</keyword>
<dbReference type="PANTHER" id="PTHR24256">
    <property type="entry name" value="TRYPTASE-RELATED"/>
    <property type="match status" value="1"/>
</dbReference>
<dbReference type="Gene3D" id="2.40.10.10">
    <property type="entry name" value="Trypsin-like serine proteases"/>
    <property type="match status" value="1"/>
</dbReference>
<dbReference type="CDD" id="cd00190">
    <property type="entry name" value="Tryp_SPc"/>
    <property type="match status" value="1"/>
</dbReference>
<dbReference type="GeneID" id="108037991"/>
<dbReference type="PROSITE" id="PS00134">
    <property type="entry name" value="TRYPSIN_HIS"/>
    <property type="match status" value="1"/>
</dbReference>
<dbReference type="InterPro" id="IPR001254">
    <property type="entry name" value="Trypsin_dom"/>
</dbReference>
<name>A0ABM5JFV2_DRORH</name>
<dbReference type="InterPro" id="IPR035914">
    <property type="entry name" value="Sperma_CUB_dom_sf"/>
</dbReference>
<proteinExistence type="inferred from homology"/>
<evidence type="ECO:0000256" key="2">
    <source>
        <dbReference type="ARBA" id="ARBA00024195"/>
    </source>
</evidence>
<dbReference type="InterPro" id="IPR001314">
    <property type="entry name" value="Peptidase_S1A"/>
</dbReference>
<dbReference type="RefSeq" id="XP_044317702.1">
    <property type="nucleotide sequence ID" value="XM_044461767.1"/>
</dbReference>
<dbReference type="SUPFAM" id="SSF49854">
    <property type="entry name" value="Spermadhesin, CUB domain"/>
    <property type="match status" value="1"/>
</dbReference>
<dbReference type="Gene3D" id="2.60.120.290">
    <property type="entry name" value="Spermadhesin, CUB domain"/>
    <property type="match status" value="1"/>
</dbReference>
<keyword evidence="1" id="KW-1015">Disulfide bond</keyword>
<dbReference type="PROSITE" id="PS50240">
    <property type="entry name" value="TRYPSIN_DOM"/>
    <property type="match status" value="1"/>
</dbReference>
<dbReference type="SMART" id="SM00020">
    <property type="entry name" value="Tryp_SPc"/>
    <property type="match status" value="1"/>
</dbReference>
<comment type="similarity">
    <text evidence="2">Belongs to the peptidase S1 family. CLIP subfamily.</text>
</comment>
<reference evidence="4" key="2">
    <citation type="submission" date="2025-05" db="UniProtKB">
        <authorList>
            <consortium name="EnsemblMetazoa"/>
        </authorList>
    </citation>
    <scope>IDENTIFICATION</scope>
</reference>
<dbReference type="Proteomes" id="UP001652680">
    <property type="component" value="Unassembled WGS sequence"/>
</dbReference>
<feature type="domain" description="Peptidase S1" evidence="3">
    <location>
        <begin position="190"/>
        <end position="430"/>
    </location>
</feature>
<dbReference type="Pfam" id="PF00089">
    <property type="entry name" value="Trypsin"/>
    <property type="match status" value="1"/>
</dbReference>
<evidence type="ECO:0000256" key="1">
    <source>
        <dbReference type="ARBA" id="ARBA00023157"/>
    </source>
</evidence>
<sequence>MTLRSRNYKAEIGILMDSRSSLQRKLHCVYRRNCYIPIMYEIKVFGLLVLLLISLACGQQQCTRFYDLQPNRAINITSFNFPGAIPSGTNCRFRLKAPRNHVIYLNCRFELFPDTCGSEFLFISRDGDLQFRDGERYCRMGQVNRISNFQTMAFAYYSSSPQTQQRSRLSCQAVARPAPCDCGWSFPTRIANGMEAGKHEFPSMVGIRDLASNLPVFCGGSIVSDRYIMTAAHCTARQPVASRLLALVGQHDLSSGRESIYAAQYRIQNIVNHPGYMETASGNINDIALLQTLTPMEWSRGVAPVCLPIRQADSNFNYQNVDIIGWGTLGFAASKSNTLQKATLLTMDNAVCRGRFNSSISASQLCTYDAGGRGQDSCQYDSGGPVILRQRERMFQLGVISFGRACGQPFGIGVNTRVTSHLNWMWRYLDGGVCVR</sequence>
<dbReference type="InterPro" id="IPR051487">
    <property type="entry name" value="Ser/Thr_Proteases_Immune/Dev"/>
</dbReference>
<organism evidence="4 5">
    <name type="scientific">Drosophila rhopaloa</name>
    <name type="common">Fruit fly</name>
    <dbReference type="NCBI Taxonomy" id="1041015"/>
    <lineage>
        <taxon>Eukaryota</taxon>
        <taxon>Metazoa</taxon>
        <taxon>Ecdysozoa</taxon>
        <taxon>Arthropoda</taxon>
        <taxon>Hexapoda</taxon>
        <taxon>Insecta</taxon>
        <taxon>Pterygota</taxon>
        <taxon>Neoptera</taxon>
        <taxon>Endopterygota</taxon>
        <taxon>Diptera</taxon>
        <taxon>Brachycera</taxon>
        <taxon>Muscomorpha</taxon>
        <taxon>Ephydroidea</taxon>
        <taxon>Drosophilidae</taxon>
        <taxon>Drosophila</taxon>
        <taxon>Sophophora</taxon>
    </lineage>
</organism>
<dbReference type="SUPFAM" id="SSF50494">
    <property type="entry name" value="Trypsin-like serine proteases"/>
    <property type="match status" value="1"/>
</dbReference>
<dbReference type="InterPro" id="IPR043504">
    <property type="entry name" value="Peptidase_S1_PA_chymotrypsin"/>
</dbReference>
<dbReference type="EnsemblMetazoa" id="XM_044461767.1">
    <property type="protein sequence ID" value="XP_044317702.1"/>
    <property type="gene ID" value="LOC108037991"/>
</dbReference>